<evidence type="ECO:0000256" key="2">
    <source>
        <dbReference type="ARBA" id="ARBA00022448"/>
    </source>
</evidence>
<sequence length="1063" mass="114875">MKLSEISIQRPVLATVLSLAILLFGVLSLGRLPVREYPDVESPVVSILTVYRGASPQTVETEITDVLEEQISTIEGVKLITSSSQEQVSRITVEFNLKRNVDEAANDVRDRISRIRGNLPNTADEPIVAKQDVNAQPIIWLSLNGQGYNLLELSDVASNILSERLQRLEGVGSVFVGADRKYAMRVWLDPQRLAAYGLTVGDVERALREGNAEIPSGRVEGRGREFSVRTRGDLNKAEEFAAIVVAQQGDRPVRLADVANVKVGAEDDRTVARYNGVPSVGLGIVKQQKASTVDVARVVKRALPELRALLPPGMRLETAYDSSTFIDDSIHEVLVSLGVAFVLVILVILLFLGSLRATLIPTVAIPVSLIGAFTVVYFLGFTINILTLLAMVLAIGLVVDDAIIMLENVYRHMEMGKSRMRAALDGAQEIGFAILATTIALVAVFVPVAFLTGRIGRLFNEFGIAVAVSVLISGFVALTLTPMLCSRLLRRVSTGAIGDEEEQGLAPTAEAAAAAEESAGGAEEASAWRRGFTRAFHALHANYERLLRGALAHRRGVLIGALALVAAIAVLFRLLPHELVPVEDRGMVFNIVLAPEGSTLDYTDRYMRQAEAIYARTPEVAAFFSAVGLGFGGPGRVTDGFMFVRLKPYDQRRRSQQQIVQAVFPRMLGIPGVLAIPINPPSLGGGFGSPVQFVLQAETYDQLQAAMGVMMQEAQKLGYLLNMDTDLKLNKPQLEIDIDRDRASALGVSVSDVGNTLQTLLGGREVTRFRRGNKQYEVMLQVEPRDRSAPNMIDGLYVRGREGLVQTASVVQVREEVAPKELNHFNRVRSATLTANLAPGVTIGRALGDLRTIARSALPAGVRTDLAGESREFAESSGGLNLLFVIALVFIFLVLAGQFESFIHPLTILISVPLAVFGALLTLFALRMSINIYSQIGLIMLIGLVTKNAILIVEYSNQRRARGEPLLEAVVRASRIRLRPILMTTLTTILGVMPIALGLGAGAESRKPLGVAVVGGLLFSMVLTLVMVPVVYTLLARFAPARAKESHVAEALPGAAAEPGRPS</sequence>
<evidence type="ECO:0000256" key="3">
    <source>
        <dbReference type="ARBA" id="ARBA00022475"/>
    </source>
</evidence>
<evidence type="ECO:0000256" key="5">
    <source>
        <dbReference type="ARBA" id="ARBA00022692"/>
    </source>
</evidence>
<dbReference type="PANTHER" id="PTHR32063">
    <property type="match status" value="1"/>
</dbReference>
<dbReference type="Gene3D" id="3.30.2090.10">
    <property type="entry name" value="Multidrug efflux transporter AcrB TolC docking domain, DN and DC subdomains"/>
    <property type="match status" value="2"/>
</dbReference>
<feature type="transmembrane region" description="Helical" evidence="8">
    <location>
        <begin position="359"/>
        <end position="379"/>
    </location>
</feature>
<organism evidence="9 10">
    <name type="scientific">Eiseniibacteriota bacterium</name>
    <dbReference type="NCBI Taxonomy" id="2212470"/>
    <lineage>
        <taxon>Bacteria</taxon>
        <taxon>Candidatus Eiseniibacteriota</taxon>
    </lineage>
</organism>
<feature type="transmembrane region" description="Helical" evidence="8">
    <location>
        <begin position="932"/>
        <end position="953"/>
    </location>
</feature>
<dbReference type="InterPro" id="IPR027463">
    <property type="entry name" value="AcrB_DN_DC_subdom"/>
</dbReference>
<keyword evidence="4" id="KW-0997">Cell inner membrane</keyword>
<dbReference type="Gene3D" id="1.20.1640.10">
    <property type="entry name" value="Multidrug efflux transporter AcrB transmembrane domain"/>
    <property type="match status" value="2"/>
</dbReference>
<keyword evidence="2" id="KW-0813">Transport</keyword>
<name>A0A538TLY0_UNCEI</name>
<feature type="transmembrane region" description="Helical" evidence="8">
    <location>
        <begin position="880"/>
        <end position="899"/>
    </location>
</feature>
<feature type="transmembrane region" description="Helical" evidence="8">
    <location>
        <begin position="462"/>
        <end position="481"/>
    </location>
</feature>
<feature type="transmembrane region" description="Helical" evidence="8">
    <location>
        <begin position="333"/>
        <end position="352"/>
    </location>
</feature>
<gene>
    <name evidence="9" type="ORF">E6K78_08855</name>
</gene>
<accession>A0A538TLY0</accession>
<evidence type="ECO:0000313" key="10">
    <source>
        <dbReference type="Proteomes" id="UP000316609"/>
    </source>
</evidence>
<keyword evidence="3" id="KW-1003">Cell membrane</keyword>
<feature type="transmembrane region" description="Helical" evidence="8">
    <location>
        <begin position="981"/>
        <end position="1003"/>
    </location>
</feature>
<dbReference type="SUPFAM" id="SSF82693">
    <property type="entry name" value="Multidrug efflux transporter AcrB pore domain, PN1, PN2, PC1 and PC2 subdomains"/>
    <property type="match status" value="3"/>
</dbReference>
<feature type="transmembrane region" description="Helical" evidence="8">
    <location>
        <begin position="385"/>
        <end position="409"/>
    </location>
</feature>
<dbReference type="Pfam" id="PF00873">
    <property type="entry name" value="ACR_tran"/>
    <property type="match status" value="1"/>
</dbReference>
<keyword evidence="7 8" id="KW-0472">Membrane</keyword>
<evidence type="ECO:0000256" key="4">
    <source>
        <dbReference type="ARBA" id="ARBA00022519"/>
    </source>
</evidence>
<dbReference type="InterPro" id="IPR001036">
    <property type="entry name" value="Acrflvin-R"/>
</dbReference>
<protein>
    <submittedName>
        <fullName evidence="9">Efflux RND transporter permease subunit</fullName>
    </submittedName>
</protein>
<comment type="subcellular location">
    <subcellularLocation>
        <location evidence="1">Cell membrane</location>
        <topology evidence="1">Multi-pass membrane protein</topology>
    </subcellularLocation>
</comment>
<dbReference type="Proteomes" id="UP000316609">
    <property type="component" value="Unassembled WGS sequence"/>
</dbReference>
<feature type="transmembrane region" description="Helical" evidence="8">
    <location>
        <begin position="906"/>
        <end position="926"/>
    </location>
</feature>
<keyword evidence="6 8" id="KW-1133">Transmembrane helix</keyword>
<dbReference type="GO" id="GO:0042910">
    <property type="term" value="F:xenobiotic transmembrane transporter activity"/>
    <property type="evidence" value="ECO:0007669"/>
    <property type="project" value="TreeGrafter"/>
</dbReference>
<dbReference type="SUPFAM" id="SSF82714">
    <property type="entry name" value="Multidrug efflux transporter AcrB TolC docking domain, DN and DC subdomains"/>
    <property type="match status" value="2"/>
</dbReference>
<evidence type="ECO:0000256" key="8">
    <source>
        <dbReference type="SAM" id="Phobius"/>
    </source>
</evidence>
<dbReference type="PANTHER" id="PTHR32063:SF28">
    <property type="entry name" value="BLR2861 PROTEIN"/>
    <property type="match status" value="1"/>
</dbReference>
<evidence type="ECO:0000313" key="9">
    <source>
        <dbReference type="EMBL" id="TMQ64618.1"/>
    </source>
</evidence>
<dbReference type="EMBL" id="VBOY01000082">
    <property type="protein sequence ID" value="TMQ64618.1"/>
    <property type="molecule type" value="Genomic_DNA"/>
</dbReference>
<feature type="transmembrane region" description="Helical" evidence="8">
    <location>
        <begin position="1009"/>
        <end position="1035"/>
    </location>
</feature>
<dbReference type="Gene3D" id="3.30.70.1320">
    <property type="entry name" value="Multidrug efflux transporter AcrB pore domain like"/>
    <property type="match status" value="1"/>
</dbReference>
<evidence type="ECO:0000256" key="7">
    <source>
        <dbReference type="ARBA" id="ARBA00023136"/>
    </source>
</evidence>
<dbReference type="PRINTS" id="PR00702">
    <property type="entry name" value="ACRIFLAVINRP"/>
</dbReference>
<dbReference type="GO" id="GO:0005886">
    <property type="term" value="C:plasma membrane"/>
    <property type="evidence" value="ECO:0007669"/>
    <property type="project" value="UniProtKB-SubCell"/>
</dbReference>
<evidence type="ECO:0000256" key="6">
    <source>
        <dbReference type="ARBA" id="ARBA00022989"/>
    </source>
</evidence>
<dbReference type="AlphaFoldDB" id="A0A538TLY0"/>
<keyword evidence="5 8" id="KW-0812">Transmembrane</keyword>
<comment type="caution">
    <text evidence="9">The sequence shown here is derived from an EMBL/GenBank/DDBJ whole genome shotgun (WGS) entry which is preliminary data.</text>
</comment>
<dbReference type="SUPFAM" id="SSF82866">
    <property type="entry name" value="Multidrug efflux transporter AcrB transmembrane domain"/>
    <property type="match status" value="2"/>
</dbReference>
<feature type="transmembrane region" description="Helical" evidence="8">
    <location>
        <begin position="556"/>
        <end position="575"/>
    </location>
</feature>
<dbReference type="FunFam" id="1.20.1640.10:FF:000001">
    <property type="entry name" value="Efflux pump membrane transporter"/>
    <property type="match status" value="1"/>
</dbReference>
<evidence type="ECO:0000256" key="1">
    <source>
        <dbReference type="ARBA" id="ARBA00004651"/>
    </source>
</evidence>
<feature type="transmembrane region" description="Helical" evidence="8">
    <location>
        <begin position="430"/>
        <end position="450"/>
    </location>
</feature>
<reference evidence="9 10" key="1">
    <citation type="journal article" date="2019" name="Nat. Microbiol.">
        <title>Mediterranean grassland soil C-N compound turnover is dependent on rainfall and depth, and is mediated by genomically divergent microorganisms.</title>
        <authorList>
            <person name="Diamond S."/>
            <person name="Andeer P.F."/>
            <person name="Li Z."/>
            <person name="Crits-Christoph A."/>
            <person name="Burstein D."/>
            <person name="Anantharaman K."/>
            <person name="Lane K.R."/>
            <person name="Thomas B.C."/>
            <person name="Pan C."/>
            <person name="Northen T.R."/>
            <person name="Banfield J.F."/>
        </authorList>
    </citation>
    <scope>NUCLEOTIDE SEQUENCE [LARGE SCALE GENOMIC DNA]</scope>
    <source>
        <strain evidence="9">WS_8</strain>
    </source>
</reference>
<dbReference type="Gene3D" id="3.30.70.1430">
    <property type="entry name" value="Multidrug efflux transporter AcrB pore domain"/>
    <property type="match status" value="2"/>
</dbReference>
<dbReference type="Gene3D" id="3.30.70.1440">
    <property type="entry name" value="Multidrug efflux transporter AcrB pore domain"/>
    <property type="match status" value="1"/>
</dbReference>
<proteinExistence type="predicted"/>